<gene>
    <name evidence="3" type="ORF">C7B43_21275</name>
</gene>
<reference evidence="3 4" key="1">
    <citation type="journal article" date="2014" name="BMC Genomics">
        <title>Comparison of environmental and isolate Sulfobacillus genomes reveals diverse carbon, sulfur, nitrogen, and hydrogen metabolisms.</title>
        <authorList>
            <person name="Justice N.B."/>
            <person name="Norman A."/>
            <person name="Brown C.T."/>
            <person name="Singh A."/>
            <person name="Thomas B.C."/>
            <person name="Banfield J.F."/>
        </authorList>
    </citation>
    <scope>NUCLEOTIDE SEQUENCE [LARGE SCALE GENOMIC DNA]</scope>
    <source>
        <strain evidence="3">AMDSBA1</strain>
    </source>
</reference>
<dbReference type="AlphaFoldDB" id="A0A2T2WGY3"/>
<keyword evidence="2" id="KW-0472">Membrane</keyword>
<name>A0A2T2WGY3_9FIRM</name>
<protein>
    <submittedName>
        <fullName evidence="3">Uncharacterized protein</fullName>
    </submittedName>
</protein>
<comment type="caution">
    <text evidence="3">The sequence shown here is derived from an EMBL/GenBank/DDBJ whole genome shotgun (WGS) entry which is preliminary data.</text>
</comment>
<feature type="compositionally biased region" description="Low complexity" evidence="1">
    <location>
        <begin position="207"/>
        <end position="244"/>
    </location>
</feature>
<proteinExistence type="predicted"/>
<evidence type="ECO:0000313" key="3">
    <source>
        <dbReference type="EMBL" id="PSR21502.1"/>
    </source>
</evidence>
<organism evidence="3 4">
    <name type="scientific">Sulfobacillus benefaciens</name>
    <dbReference type="NCBI Taxonomy" id="453960"/>
    <lineage>
        <taxon>Bacteria</taxon>
        <taxon>Bacillati</taxon>
        <taxon>Bacillota</taxon>
        <taxon>Clostridia</taxon>
        <taxon>Eubacteriales</taxon>
        <taxon>Clostridiales Family XVII. Incertae Sedis</taxon>
        <taxon>Sulfobacillus</taxon>
    </lineage>
</organism>
<evidence type="ECO:0000313" key="4">
    <source>
        <dbReference type="Proteomes" id="UP000242699"/>
    </source>
</evidence>
<keyword evidence="2" id="KW-0812">Transmembrane</keyword>
<keyword evidence="2" id="KW-1133">Transmembrane helix</keyword>
<dbReference type="EMBL" id="PXYT01000133">
    <property type="protein sequence ID" value="PSR21502.1"/>
    <property type="molecule type" value="Genomic_DNA"/>
</dbReference>
<feature type="region of interest" description="Disordered" evidence="1">
    <location>
        <begin position="62"/>
        <end position="93"/>
    </location>
</feature>
<evidence type="ECO:0000256" key="2">
    <source>
        <dbReference type="SAM" id="Phobius"/>
    </source>
</evidence>
<sequence length="436" mass="44725">MAHNAISWIRRQHWLLTMTFIALGFIMTGLWGHSIAYACEEVPDPAAPGGFACSTTGSSTTQSTGSSAASTSGTPTNNSNASAHQQGWHPANGYQQDITHTISTTTQGFQSAGTSGQYTYNGCASQGAITAYNASTNTVYCDTSNTCPAGEKQINNDGVCQGTGSDNAGTYAQWTFSACVNGTQTEYSHNVQTDAVTSTSQVNCVPGSQSNTSSSGDGGNTAPSTTSTSTTSPSTTTSTSTSTGGSSGGGGYVPTTTGGSSGGSGSACHTASTNIQVRHVYTNGTIVTVTGTNLPTLTGLSSTSYGSNYRNFLWSQSNLPSVVNGDAVGNTMPYDPDWGIAVLRSTSTELKFIPADNNGQSLNPPTGTWYLYLSPAGGNIGSSPCALWSGSPGAPPAVTVKTHTITNQVLSACMPNPVLTTYRGQTIQPPTNDNWV</sequence>
<feature type="non-terminal residue" evidence="3">
    <location>
        <position position="436"/>
    </location>
</feature>
<feature type="compositionally biased region" description="Low complexity" evidence="1">
    <location>
        <begin position="62"/>
        <end position="82"/>
    </location>
</feature>
<feature type="transmembrane region" description="Helical" evidence="2">
    <location>
        <begin position="12"/>
        <end position="32"/>
    </location>
</feature>
<feature type="region of interest" description="Disordered" evidence="1">
    <location>
        <begin position="200"/>
        <end position="269"/>
    </location>
</feature>
<evidence type="ECO:0000256" key="1">
    <source>
        <dbReference type="SAM" id="MobiDB-lite"/>
    </source>
</evidence>
<dbReference type="Proteomes" id="UP000242699">
    <property type="component" value="Unassembled WGS sequence"/>
</dbReference>
<accession>A0A2T2WGY3</accession>